<dbReference type="SUPFAM" id="SSF52058">
    <property type="entry name" value="L domain-like"/>
    <property type="match status" value="1"/>
</dbReference>
<accession>A0A822YGV5</accession>
<comment type="subcellular location">
    <subcellularLocation>
        <location evidence="1">Cell membrane</location>
    </subcellularLocation>
</comment>
<dbReference type="FunFam" id="3.80.10.10:FF:000041">
    <property type="entry name" value="LRR receptor-like serine/threonine-protein kinase ERECTA"/>
    <property type="match status" value="1"/>
</dbReference>
<dbReference type="InterPro" id="IPR032675">
    <property type="entry name" value="LRR_dom_sf"/>
</dbReference>
<keyword evidence="7" id="KW-0325">Glycoprotein</keyword>
<evidence type="ECO:0000256" key="2">
    <source>
        <dbReference type="ARBA" id="ARBA00009592"/>
    </source>
</evidence>
<evidence type="ECO:0000256" key="7">
    <source>
        <dbReference type="ARBA" id="ARBA00023180"/>
    </source>
</evidence>
<keyword evidence="5" id="KW-0732">Signal</keyword>
<sequence length="408" mass="45602">MNNSLTGLLVLPPHPCVNLSVLILSNNNFSGSIPTNIDVIFPNLRTLKLSQNCFEGKIAPSIGKMKSLWILDPANNNLSGQIPQHLIMGCSSLAFLKLSYNNLYGKILPTITNLTSLMLLYLDHNLFGGNLPDRDGPNYLSELDISHNNISGALPSWLGNLSSLQSLVMRNNHLEGSIPSEFCQLHRLRYLDLSENDIQGLILSCFSSQYLEHVHLQKNRVDWWAFIPKCPAFERDSILRSNSSSIVPVEKSQHNGLVSQLSLRFDTSCLNNITFKGESNSNGRRNSEVELTGFGYMLSCIHIKVCFLDIKMIWGGEYITVELEVEFTTKFRYEIYKGVVLELMSGIDLSCNKLVGNIPPEIGDLSDIHALNLSHNYLNGQIPPSFSSLRKIESLDLSYNNLMGMIPP</sequence>
<evidence type="ECO:0000256" key="3">
    <source>
        <dbReference type="ARBA" id="ARBA00022475"/>
    </source>
</evidence>
<keyword evidence="6" id="KW-0677">Repeat</keyword>
<name>A0A822YGV5_NELNU</name>
<comment type="caution">
    <text evidence="8">The sequence shown here is derived from an EMBL/GenBank/DDBJ whole genome shotgun (WGS) entry which is preliminary data.</text>
</comment>
<dbReference type="Proteomes" id="UP000607653">
    <property type="component" value="Unassembled WGS sequence"/>
</dbReference>
<evidence type="ECO:0000313" key="9">
    <source>
        <dbReference type="Proteomes" id="UP000607653"/>
    </source>
</evidence>
<dbReference type="FunFam" id="3.80.10.10:FF:000383">
    <property type="entry name" value="Leucine-rich repeat receptor protein kinase EMS1"/>
    <property type="match status" value="1"/>
</dbReference>
<keyword evidence="9" id="KW-1185">Reference proteome</keyword>
<dbReference type="InterPro" id="IPR001611">
    <property type="entry name" value="Leu-rich_rpt"/>
</dbReference>
<dbReference type="InterPro" id="IPR051502">
    <property type="entry name" value="RLP_Defense_Trigger"/>
</dbReference>
<keyword evidence="3" id="KW-0472">Membrane</keyword>
<evidence type="ECO:0000256" key="5">
    <source>
        <dbReference type="ARBA" id="ARBA00022729"/>
    </source>
</evidence>
<evidence type="ECO:0000256" key="4">
    <source>
        <dbReference type="ARBA" id="ARBA00022614"/>
    </source>
</evidence>
<evidence type="ECO:0000256" key="1">
    <source>
        <dbReference type="ARBA" id="ARBA00004236"/>
    </source>
</evidence>
<dbReference type="GO" id="GO:0005886">
    <property type="term" value="C:plasma membrane"/>
    <property type="evidence" value="ECO:0007669"/>
    <property type="project" value="UniProtKB-SubCell"/>
</dbReference>
<protein>
    <submittedName>
        <fullName evidence="8">Uncharacterized protein</fullName>
    </submittedName>
</protein>
<dbReference type="PANTHER" id="PTHR48062:SF21">
    <property type="entry name" value="RECEPTOR-LIKE PROTEIN 12"/>
    <property type="match status" value="1"/>
</dbReference>
<proteinExistence type="inferred from homology"/>
<dbReference type="Pfam" id="PF13855">
    <property type="entry name" value="LRR_8"/>
    <property type="match status" value="2"/>
</dbReference>
<evidence type="ECO:0000256" key="6">
    <source>
        <dbReference type="ARBA" id="ARBA00022737"/>
    </source>
</evidence>
<gene>
    <name evidence="8" type="ORF">HUJ06_031693</name>
</gene>
<dbReference type="EMBL" id="DUZY01000002">
    <property type="protein sequence ID" value="DAD30225.1"/>
    <property type="molecule type" value="Genomic_DNA"/>
</dbReference>
<reference evidence="8 9" key="1">
    <citation type="journal article" date="2020" name="Mol. Biol. Evol.">
        <title>Distinct Expression and Methylation Patterns for Genes with Different Fates following a Single Whole-Genome Duplication in Flowering Plants.</title>
        <authorList>
            <person name="Shi T."/>
            <person name="Rahmani R.S."/>
            <person name="Gugger P.F."/>
            <person name="Wang M."/>
            <person name="Li H."/>
            <person name="Zhang Y."/>
            <person name="Li Z."/>
            <person name="Wang Q."/>
            <person name="Van de Peer Y."/>
            <person name="Marchal K."/>
            <person name="Chen J."/>
        </authorList>
    </citation>
    <scope>NUCLEOTIDE SEQUENCE [LARGE SCALE GENOMIC DNA]</scope>
    <source>
        <tissue evidence="8">Leaf</tissue>
    </source>
</reference>
<organism evidence="8 9">
    <name type="scientific">Nelumbo nucifera</name>
    <name type="common">Sacred lotus</name>
    <dbReference type="NCBI Taxonomy" id="4432"/>
    <lineage>
        <taxon>Eukaryota</taxon>
        <taxon>Viridiplantae</taxon>
        <taxon>Streptophyta</taxon>
        <taxon>Embryophyta</taxon>
        <taxon>Tracheophyta</taxon>
        <taxon>Spermatophyta</taxon>
        <taxon>Magnoliopsida</taxon>
        <taxon>Proteales</taxon>
        <taxon>Nelumbonaceae</taxon>
        <taxon>Nelumbo</taxon>
    </lineage>
</organism>
<keyword evidence="3" id="KW-1003">Cell membrane</keyword>
<dbReference type="PRINTS" id="PR00019">
    <property type="entry name" value="LEURICHRPT"/>
</dbReference>
<dbReference type="AlphaFoldDB" id="A0A822YGV5"/>
<dbReference type="Pfam" id="PF00560">
    <property type="entry name" value="LRR_1"/>
    <property type="match status" value="2"/>
</dbReference>
<evidence type="ECO:0000313" key="8">
    <source>
        <dbReference type="EMBL" id="DAD30225.1"/>
    </source>
</evidence>
<dbReference type="PANTHER" id="PTHR48062">
    <property type="entry name" value="RECEPTOR-LIKE PROTEIN 14"/>
    <property type="match status" value="1"/>
</dbReference>
<comment type="similarity">
    <text evidence="2">Belongs to the RLP family.</text>
</comment>
<keyword evidence="4" id="KW-0433">Leucine-rich repeat</keyword>
<dbReference type="Gene3D" id="3.80.10.10">
    <property type="entry name" value="Ribonuclease Inhibitor"/>
    <property type="match status" value="2"/>
</dbReference>